<proteinExistence type="predicted"/>
<protein>
    <submittedName>
        <fullName evidence="1">Uncharacterized protein</fullName>
    </submittedName>
</protein>
<gene>
    <name evidence="1" type="ORF">EJ03DRAFT_153147</name>
</gene>
<keyword evidence="2" id="KW-1185">Reference proteome</keyword>
<accession>A0A6G1LKI3</accession>
<evidence type="ECO:0000313" key="1">
    <source>
        <dbReference type="EMBL" id="KAF2773079.1"/>
    </source>
</evidence>
<reference evidence="1" key="1">
    <citation type="journal article" date="2020" name="Stud. Mycol.">
        <title>101 Dothideomycetes genomes: a test case for predicting lifestyles and emergence of pathogens.</title>
        <authorList>
            <person name="Haridas S."/>
            <person name="Albert R."/>
            <person name="Binder M."/>
            <person name="Bloem J."/>
            <person name="Labutti K."/>
            <person name="Salamov A."/>
            <person name="Andreopoulos B."/>
            <person name="Baker S."/>
            <person name="Barry K."/>
            <person name="Bills G."/>
            <person name="Bluhm B."/>
            <person name="Cannon C."/>
            <person name="Castanera R."/>
            <person name="Culley D."/>
            <person name="Daum C."/>
            <person name="Ezra D."/>
            <person name="Gonzalez J."/>
            <person name="Henrissat B."/>
            <person name="Kuo A."/>
            <person name="Liang C."/>
            <person name="Lipzen A."/>
            <person name="Lutzoni F."/>
            <person name="Magnuson J."/>
            <person name="Mondo S."/>
            <person name="Nolan M."/>
            <person name="Ohm R."/>
            <person name="Pangilinan J."/>
            <person name="Park H.-J."/>
            <person name="Ramirez L."/>
            <person name="Alfaro M."/>
            <person name="Sun H."/>
            <person name="Tritt A."/>
            <person name="Yoshinaga Y."/>
            <person name="Zwiers L.-H."/>
            <person name="Turgeon B."/>
            <person name="Goodwin S."/>
            <person name="Spatafora J."/>
            <person name="Crous P."/>
            <person name="Grigoriev I."/>
        </authorList>
    </citation>
    <scope>NUCLEOTIDE SEQUENCE</scope>
    <source>
        <strain evidence="1">CBS 116005</strain>
    </source>
</reference>
<sequence length="112" mass="11895">MQTALPALRPIRPPAILGSRGKIHSGVNTHGRRRHQFGLALCHAMLQAPVVYAASPFPSSAGDCWPELRCQARKKLDDVNCSGCGARTPANVATVCLVGTSLSAHVREPSID</sequence>
<name>A0A6G1LKI3_9PEZI</name>
<dbReference type="AlphaFoldDB" id="A0A6G1LKI3"/>
<evidence type="ECO:0000313" key="2">
    <source>
        <dbReference type="Proteomes" id="UP000799436"/>
    </source>
</evidence>
<dbReference type="EMBL" id="ML995812">
    <property type="protein sequence ID" value="KAF2773079.1"/>
    <property type="molecule type" value="Genomic_DNA"/>
</dbReference>
<organism evidence="1 2">
    <name type="scientific">Teratosphaeria nubilosa</name>
    <dbReference type="NCBI Taxonomy" id="161662"/>
    <lineage>
        <taxon>Eukaryota</taxon>
        <taxon>Fungi</taxon>
        <taxon>Dikarya</taxon>
        <taxon>Ascomycota</taxon>
        <taxon>Pezizomycotina</taxon>
        <taxon>Dothideomycetes</taxon>
        <taxon>Dothideomycetidae</taxon>
        <taxon>Mycosphaerellales</taxon>
        <taxon>Teratosphaeriaceae</taxon>
        <taxon>Teratosphaeria</taxon>
    </lineage>
</organism>
<dbReference type="Proteomes" id="UP000799436">
    <property type="component" value="Unassembled WGS sequence"/>
</dbReference>